<feature type="binding site" evidence="11">
    <location>
        <position position="290"/>
    </location>
    <ligand>
        <name>Zn(2+)</name>
        <dbReference type="ChEBI" id="CHEBI:29105"/>
        <label>2</label>
        <note>catalytic</note>
    </ligand>
</feature>
<dbReference type="InterPro" id="IPR001818">
    <property type="entry name" value="Pept_M10_metallopeptidase"/>
</dbReference>
<accession>A0A9Q1KV29</accession>
<feature type="binding site" evidence="11">
    <location>
        <position position="227"/>
    </location>
    <ligand>
        <name>Ca(2+)</name>
        <dbReference type="ChEBI" id="CHEBI:29108"/>
        <label>3</label>
    </ligand>
</feature>
<evidence type="ECO:0000256" key="4">
    <source>
        <dbReference type="ARBA" id="ARBA00022729"/>
    </source>
</evidence>
<feature type="binding site" description="in inhibited form" evidence="11">
    <location>
        <position position="123"/>
    </location>
    <ligand>
        <name>Zn(2+)</name>
        <dbReference type="ChEBI" id="CHEBI:29105"/>
        <label>2</label>
        <note>catalytic</note>
    </ligand>
</feature>
<dbReference type="InterPro" id="IPR021190">
    <property type="entry name" value="Pept_M10A"/>
</dbReference>
<feature type="binding site" evidence="11">
    <location>
        <position position="221"/>
    </location>
    <ligand>
        <name>Zn(2+)</name>
        <dbReference type="ChEBI" id="CHEBI:29105"/>
        <label>1</label>
    </ligand>
</feature>
<dbReference type="Proteomes" id="UP001153076">
    <property type="component" value="Unassembled WGS sequence"/>
</dbReference>
<dbReference type="CDD" id="cd04278">
    <property type="entry name" value="ZnMc_MMP"/>
    <property type="match status" value="1"/>
</dbReference>
<feature type="binding site" evidence="11">
    <location>
        <position position="226"/>
    </location>
    <ligand>
        <name>Ca(2+)</name>
        <dbReference type="ChEBI" id="CHEBI:29108"/>
        <label>3</label>
    </ligand>
</feature>
<dbReference type="GO" id="GO:0004222">
    <property type="term" value="F:metalloendopeptidase activity"/>
    <property type="evidence" value="ECO:0007669"/>
    <property type="project" value="InterPro"/>
</dbReference>
<sequence length="387" mass="44107">MLSFLICSHSLLLLLSLLLTTINPTAQSPPQDHHKHPHAWRKFEKLTDAKKGSRVEGIADLKHYFHRLGYYHHPLVKDVTKNFTNEFDEHLEYVVTRYQQNYGLPVTGTLDPRTLSMIMSPRCGMPDHYSMMHEKPSSLHATQHFRYFPGQPRWDRQIPMTLSYEFSPENLVPYLSLQEIRGAFERAFSKWASVIPVNFVETDDYGFADIKIGFYSGDHGDGEPFDGVLGILAHAFAPESGRFHLDAAETWVVDFKREESKAAIDLESVALHEIGHLLGLSHSNVKESVMYPSLKPREKKLNLKFDDIEGVQYLYGTNPNFTIGALLESETSSSSSIDFWRENWSRLLLISIMYIRTEDAKINVNRISAPSLWGQNGIGLIDSASHV</sequence>
<feature type="active site" evidence="10">
    <location>
        <position position="273"/>
    </location>
</feature>
<comment type="cofactor">
    <cofactor evidence="11">
        <name>Zn(2+)</name>
        <dbReference type="ChEBI" id="CHEBI:29105"/>
    </cofactor>
    <text evidence="11">Binds 2 Zn(2+) ions per subunit.</text>
</comment>
<dbReference type="Gene3D" id="3.40.390.10">
    <property type="entry name" value="Collagenase (Catalytic Domain)"/>
    <property type="match status" value="1"/>
</dbReference>
<dbReference type="InterPro" id="IPR033739">
    <property type="entry name" value="M10A_MMP"/>
</dbReference>
<evidence type="ECO:0000313" key="15">
    <source>
        <dbReference type="Proteomes" id="UP001153076"/>
    </source>
</evidence>
<dbReference type="EMBL" id="JAKOGI010000017">
    <property type="protein sequence ID" value="KAJ8450098.1"/>
    <property type="molecule type" value="Genomic_DNA"/>
</dbReference>
<keyword evidence="3 11" id="KW-0479">Metal-binding</keyword>
<evidence type="ECO:0000256" key="9">
    <source>
        <dbReference type="ARBA" id="ARBA00023180"/>
    </source>
</evidence>
<dbReference type="InterPro" id="IPR002477">
    <property type="entry name" value="Peptidoglycan-bd-like"/>
</dbReference>
<dbReference type="Pfam" id="PF01471">
    <property type="entry name" value="PG_binding_1"/>
    <property type="match status" value="1"/>
</dbReference>
<evidence type="ECO:0000259" key="13">
    <source>
        <dbReference type="SMART" id="SM00235"/>
    </source>
</evidence>
<keyword evidence="7" id="KW-0482">Metalloprotease</keyword>
<keyword evidence="9" id="KW-0325">Glycoprotein</keyword>
<feature type="binding site" evidence="11">
    <location>
        <position position="246"/>
    </location>
    <ligand>
        <name>Ca(2+)</name>
        <dbReference type="ChEBI" id="CHEBI:29108"/>
        <label>3</label>
    </ligand>
</feature>
<feature type="chain" id="PRO_5040157436" description="Peptidase metallopeptidase domain-containing protein" evidence="12">
    <location>
        <begin position="28"/>
        <end position="387"/>
    </location>
</feature>
<dbReference type="SMART" id="SM00235">
    <property type="entry name" value="ZnMc"/>
    <property type="match status" value="1"/>
</dbReference>
<dbReference type="InterPro" id="IPR036365">
    <property type="entry name" value="PGBD-like_sf"/>
</dbReference>
<evidence type="ECO:0000256" key="6">
    <source>
        <dbReference type="ARBA" id="ARBA00022833"/>
    </source>
</evidence>
<keyword evidence="8" id="KW-0865">Zymogen</keyword>
<evidence type="ECO:0000256" key="2">
    <source>
        <dbReference type="ARBA" id="ARBA00022670"/>
    </source>
</evidence>
<keyword evidence="2" id="KW-0645">Protease</keyword>
<dbReference type="InterPro" id="IPR006026">
    <property type="entry name" value="Peptidase_Metallo"/>
</dbReference>
<proteinExistence type="inferred from homology"/>
<evidence type="ECO:0000256" key="5">
    <source>
        <dbReference type="ARBA" id="ARBA00022801"/>
    </source>
</evidence>
<keyword evidence="11" id="KW-0106">Calcium</keyword>
<dbReference type="GO" id="GO:0008270">
    <property type="term" value="F:zinc ion binding"/>
    <property type="evidence" value="ECO:0007669"/>
    <property type="project" value="InterPro"/>
</dbReference>
<organism evidence="14 15">
    <name type="scientific">Carnegiea gigantea</name>
    <dbReference type="NCBI Taxonomy" id="171969"/>
    <lineage>
        <taxon>Eukaryota</taxon>
        <taxon>Viridiplantae</taxon>
        <taxon>Streptophyta</taxon>
        <taxon>Embryophyta</taxon>
        <taxon>Tracheophyta</taxon>
        <taxon>Spermatophyta</taxon>
        <taxon>Magnoliopsida</taxon>
        <taxon>eudicotyledons</taxon>
        <taxon>Gunneridae</taxon>
        <taxon>Pentapetalae</taxon>
        <taxon>Caryophyllales</taxon>
        <taxon>Cactineae</taxon>
        <taxon>Cactaceae</taxon>
        <taxon>Cactoideae</taxon>
        <taxon>Echinocereeae</taxon>
        <taxon>Carnegiea</taxon>
    </lineage>
</organism>
<reference evidence="14" key="1">
    <citation type="submission" date="2022-04" db="EMBL/GenBank/DDBJ databases">
        <title>Carnegiea gigantea Genome sequencing and assembly v2.</title>
        <authorList>
            <person name="Copetti D."/>
            <person name="Sanderson M.J."/>
            <person name="Burquez A."/>
            <person name="Wojciechowski M.F."/>
        </authorList>
    </citation>
    <scope>NUCLEOTIDE SEQUENCE</scope>
    <source>
        <strain evidence="14">SGP5-SGP5p</strain>
        <tissue evidence="14">Aerial part</tissue>
    </source>
</reference>
<evidence type="ECO:0000256" key="3">
    <source>
        <dbReference type="ARBA" id="ARBA00022723"/>
    </source>
</evidence>
<dbReference type="FunFam" id="3.40.390.10:FF:000018">
    <property type="entry name" value="Metalloendoproteinase 1"/>
    <property type="match status" value="1"/>
</dbReference>
<dbReference type="GO" id="GO:0031012">
    <property type="term" value="C:extracellular matrix"/>
    <property type="evidence" value="ECO:0007669"/>
    <property type="project" value="InterPro"/>
</dbReference>
<comment type="cofactor">
    <cofactor evidence="11">
        <name>Ca(2+)</name>
        <dbReference type="ChEBI" id="CHEBI:29108"/>
    </cofactor>
    <text evidence="11">Can bind about 5 Ca(2+) ions per subunit.</text>
</comment>
<evidence type="ECO:0000256" key="8">
    <source>
        <dbReference type="ARBA" id="ARBA00023145"/>
    </source>
</evidence>
<feature type="binding site" evidence="11">
    <location>
        <position position="244"/>
    </location>
    <ligand>
        <name>Zn(2+)</name>
        <dbReference type="ChEBI" id="CHEBI:29105"/>
        <label>1</label>
    </ligand>
</feature>
<dbReference type="GO" id="GO:0006508">
    <property type="term" value="P:proteolysis"/>
    <property type="evidence" value="ECO:0007669"/>
    <property type="project" value="UniProtKB-KW"/>
</dbReference>
<feature type="binding site" evidence="11">
    <location>
        <position position="272"/>
    </location>
    <ligand>
        <name>Zn(2+)</name>
        <dbReference type="ChEBI" id="CHEBI:29105"/>
        <label>2</label>
        <note>catalytic</note>
    </ligand>
</feature>
<feature type="binding site" evidence="11">
    <location>
        <position position="276"/>
    </location>
    <ligand>
        <name>Zn(2+)</name>
        <dbReference type="ChEBI" id="CHEBI:29105"/>
        <label>2</label>
        <note>catalytic</note>
    </ligand>
</feature>
<protein>
    <recommendedName>
        <fullName evidence="13">Peptidase metallopeptidase domain-containing protein</fullName>
    </recommendedName>
</protein>
<feature type="binding site" evidence="11">
    <location>
        <position position="209"/>
    </location>
    <ligand>
        <name>Ca(2+)</name>
        <dbReference type="ChEBI" id="CHEBI:29108"/>
        <label>2</label>
    </ligand>
</feature>
<dbReference type="OrthoDB" id="406838at2759"/>
<keyword evidence="4 12" id="KW-0732">Signal</keyword>
<dbReference type="GO" id="GO:0030574">
    <property type="term" value="P:collagen catabolic process"/>
    <property type="evidence" value="ECO:0007669"/>
    <property type="project" value="TreeGrafter"/>
</dbReference>
<gene>
    <name evidence="14" type="ORF">Cgig2_033292</name>
</gene>
<comment type="caution">
    <text evidence="14">The sequence shown here is derived from an EMBL/GenBank/DDBJ whole genome shotgun (WGS) entry which is preliminary data.</text>
</comment>
<evidence type="ECO:0000256" key="10">
    <source>
        <dbReference type="PIRSR" id="PIRSR621190-1"/>
    </source>
</evidence>
<evidence type="ECO:0000256" key="12">
    <source>
        <dbReference type="SAM" id="SignalP"/>
    </source>
</evidence>
<feature type="signal peptide" evidence="12">
    <location>
        <begin position="1"/>
        <end position="27"/>
    </location>
</feature>
<keyword evidence="15" id="KW-1185">Reference proteome</keyword>
<dbReference type="SUPFAM" id="SSF55486">
    <property type="entry name" value="Metalloproteases ('zincins'), catalytic domain"/>
    <property type="match status" value="1"/>
</dbReference>
<evidence type="ECO:0000313" key="14">
    <source>
        <dbReference type="EMBL" id="KAJ8450098.1"/>
    </source>
</evidence>
<keyword evidence="6 11" id="KW-0862">Zinc</keyword>
<feature type="binding site" evidence="11">
    <location>
        <position position="249"/>
    </location>
    <ligand>
        <name>Ca(2+)</name>
        <dbReference type="ChEBI" id="CHEBI:29108"/>
        <label>1</label>
    </ligand>
</feature>
<feature type="domain" description="Peptidase metallopeptidase" evidence="13">
    <location>
        <begin position="150"/>
        <end position="317"/>
    </location>
</feature>
<dbReference type="Pfam" id="PF00413">
    <property type="entry name" value="Peptidase_M10"/>
    <property type="match status" value="1"/>
</dbReference>
<evidence type="ECO:0000256" key="7">
    <source>
        <dbReference type="ARBA" id="ARBA00023049"/>
    </source>
</evidence>
<dbReference type="PRINTS" id="PR00138">
    <property type="entry name" value="MATRIXIN"/>
</dbReference>
<keyword evidence="5" id="KW-0378">Hydrolase</keyword>
<feature type="binding site" evidence="11">
    <location>
        <position position="282"/>
    </location>
    <ligand>
        <name>Zn(2+)</name>
        <dbReference type="ChEBI" id="CHEBI:29105"/>
        <label>2</label>
        <note>catalytic</note>
    </ligand>
</feature>
<dbReference type="SUPFAM" id="SSF47090">
    <property type="entry name" value="PGBD-like"/>
    <property type="match status" value="1"/>
</dbReference>
<dbReference type="AlphaFoldDB" id="A0A9Q1KV29"/>
<dbReference type="GO" id="GO:0030198">
    <property type="term" value="P:extracellular matrix organization"/>
    <property type="evidence" value="ECO:0007669"/>
    <property type="project" value="TreeGrafter"/>
</dbReference>
<dbReference type="PANTHER" id="PTHR10201">
    <property type="entry name" value="MATRIX METALLOPROTEINASE"/>
    <property type="match status" value="1"/>
</dbReference>
<feature type="binding site" evidence="11">
    <location>
        <position position="234"/>
    </location>
    <ligand>
        <name>Zn(2+)</name>
        <dbReference type="ChEBI" id="CHEBI:29105"/>
        <label>1</label>
    </ligand>
</feature>
<evidence type="ECO:0000256" key="11">
    <source>
        <dbReference type="PIRSR" id="PIRSR621190-2"/>
    </source>
</evidence>
<dbReference type="PANTHER" id="PTHR10201:SF321">
    <property type="entry name" value="METALLOENDOPROTEINASE 4-MMP"/>
    <property type="match status" value="1"/>
</dbReference>
<dbReference type="InterPro" id="IPR024079">
    <property type="entry name" value="MetalloPept_cat_dom_sf"/>
</dbReference>
<evidence type="ECO:0000256" key="1">
    <source>
        <dbReference type="ARBA" id="ARBA00009614"/>
    </source>
</evidence>
<comment type="similarity">
    <text evidence="1">Belongs to the peptidase M10A family. Matrix metalloproteinases (MMPs) subfamily.</text>
</comment>
<feature type="binding site" evidence="11">
    <location>
        <position position="249"/>
    </location>
    <ligand>
        <name>Ca(2+)</name>
        <dbReference type="ChEBI" id="CHEBI:29108"/>
        <label>3</label>
    </ligand>
</feature>
<feature type="binding site" evidence="11">
    <location>
        <position position="219"/>
    </location>
    <ligand>
        <name>Zn(2+)</name>
        <dbReference type="ChEBI" id="CHEBI:29105"/>
        <label>1</label>
    </ligand>
</feature>
<name>A0A9Q1KV29_9CARY</name>